<accession>A0A6P7S565</accession>
<evidence type="ECO:0000256" key="6">
    <source>
        <dbReference type="ARBA" id="ARBA00022723"/>
    </source>
</evidence>
<evidence type="ECO:0000259" key="17">
    <source>
        <dbReference type="PROSITE" id="PS51471"/>
    </source>
</evidence>
<sequence>MKKYILILCALLDLYMVVCQELLIVTIATKETDGFRRFIKSCNKYKLKVSVVGMGMKWEGGDMDMGVGGGHKINLLKDELKQYSDRKDLIIMFTDSYDVVFTNGSEDILSKYKKLGSRVVFAAEGFCWPDHTLAKQYPAVSGVEKRFLNSGGFMGVAKDVYEIVTFKPIGNKEDDQLYYTKIFLNKELRTRWDIKLDTKSTIFQNLNGALGEIMVKFKGPHSFLYNVKTRQTPTVVHGNGPVKEEFSRLANYLGDGWTKTGGCLSCKDDVLSLSSVKISDYPKVMIAVFIHHNIPFVREFFDKVYKQDYPSKHIDLYIHNKMEYHHEEVKSFIKDAENSYNSLHYIAPENNVDEATSRNWAVESCIQKSCRYLLSIDATAHLDNPKALRLLIEQNRSVLAPMVARPGKFWSNFWGAISNDGYYARSEDYLDIVDSTRRGLWVVPYLSEVYLIHHHLLPDLKTAYINGKLDPDMAFSKTLRDQGRLMYVTNMKYFGHLINYDNFDTSKKYSELWQIFDNPVDWEDRYIHENYTDVFQDDAVAEQPCPDVFWFPIVSEEFCKEFIDVNENYGKWSSGQNDDPRLNGGYENVPTIDIHMNQIGYEKEWLHFLHKYITPLQKKVFEGYQNEPPQAVMNFIVRYKPDEQPLLRPHHDSSTFTINIALNTREADYEGGGVHFIRYKCKVLDTKKGWLLMHPGRLTHFHEGLRTTKGTRYIMISFIDP</sequence>
<dbReference type="Proteomes" id="UP000515154">
    <property type="component" value="Linkage group LG3"/>
</dbReference>
<dbReference type="GO" id="GO:0031418">
    <property type="term" value="F:L-ascorbic acid binding"/>
    <property type="evidence" value="ECO:0007669"/>
    <property type="project" value="UniProtKB-KW"/>
</dbReference>
<evidence type="ECO:0000256" key="15">
    <source>
        <dbReference type="ARBA" id="ARBA00047930"/>
    </source>
</evidence>
<keyword evidence="12" id="KW-0408">Iron</keyword>
<dbReference type="PANTHER" id="PTHR10730:SF45">
    <property type="entry name" value="PROCOLLAGEN-LYSINE,2-OXOGLUTARATE 5-DIOXYGENASE"/>
    <property type="match status" value="1"/>
</dbReference>
<organism evidence="18 19">
    <name type="scientific">Octopus sinensis</name>
    <name type="common">East Asian common octopus</name>
    <dbReference type="NCBI Taxonomy" id="2607531"/>
    <lineage>
        <taxon>Eukaryota</taxon>
        <taxon>Metazoa</taxon>
        <taxon>Spiralia</taxon>
        <taxon>Lophotrochozoa</taxon>
        <taxon>Mollusca</taxon>
        <taxon>Cephalopoda</taxon>
        <taxon>Coleoidea</taxon>
        <taxon>Octopodiformes</taxon>
        <taxon>Octopoda</taxon>
        <taxon>Incirrata</taxon>
        <taxon>Octopodidae</taxon>
        <taxon>Octopus</taxon>
    </lineage>
</organism>
<evidence type="ECO:0000256" key="10">
    <source>
        <dbReference type="ARBA" id="ARBA00022964"/>
    </source>
</evidence>
<comment type="catalytic activity">
    <reaction evidence="15">
        <text>L-lysyl-[collagen] + 2-oxoglutarate + O2 = (5R)-5-hydroxy-L-lysyl-[collagen] + succinate + CO2</text>
        <dbReference type="Rhea" id="RHEA:16569"/>
        <dbReference type="Rhea" id="RHEA-COMP:12751"/>
        <dbReference type="Rhea" id="RHEA-COMP:12752"/>
        <dbReference type="ChEBI" id="CHEBI:15379"/>
        <dbReference type="ChEBI" id="CHEBI:16526"/>
        <dbReference type="ChEBI" id="CHEBI:16810"/>
        <dbReference type="ChEBI" id="CHEBI:29969"/>
        <dbReference type="ChEBI" id="CHEBI:30031"/>
        <dbReference type="ChEBI" id="CHEBI:133442"/>
        <dbReference type="EC" id="1.14.11.4"/>
    </reaction>
</comment>
<dbReference type="PROSITE" id="PS01325">
    <property type="entry name" value="LYS_HYDROXYLASE"/>
    <property type="match status" value="1"/>
</dbReference>
<name>A0A6P7S565_9MOLL</name>
<evidence type="ECO:0000256" key="3">
    <source>
        <dbReference type="ARBA" id="ARBA00004367"/>
    </source>
</evidence>
<keyword evidence="18" id="KW-1185">Reference proteome</keyword>
<dbReference type="InterPro" id="IPR029044">
    <property type="entry name" value="Nucleotide-diphossugar_trans"/>
</dbReference>
<dbReference type="Gene3D" id="2.60.120.620">
    <property type="entry name" value="q2cbj1_9rhob like domain"/>
    <property type="match status" value="1"/>
</dbReference>
<reference evidence="19" key="1">
    <citation type="submission" date="2025-08" db="UniProtKB">
        <authorList>
            <consortium name="RefSeq"/>
        </authorList>
    </citation>
    <scope>IDENTIFICATION</scope>
</reference>
<dbReference type="InterPro" id="IPR044861">
    <property type="entry name" value="IPNS-like_FE2OG_OXY"/>
</dbReference>
<dbReference type="Gene3D" id="3.90.550.10">
    <property type="entry name" value="Spore Coat Polysaccharide Biosynthesis Protein SpsA, Chain A"/>
    <property type="match status" value="1"/>
</dbReference>
<evidence type="ECO:0000313" key="19">
    <source>
        <dbReference type="RefSeq" id="XP_029633389.1"/>
    </source>
</evidence>
<dbReference type="KEGG" id="osn:115209243"/>
<comment type="subcellular location">
    <subcellularLocation>
        <location evidence="3">Endoplasmic reticulum membrane</location>
        <topology evidence="3">Peripheral membrane protein</topology>
        <orientation evidence="3">Lumenal side</orientation>
    </subcellularLocation>
    <subcellularLocation>
        <location evidence="4">Rough endoplasmic reticulum</location>
    </subcellularLocation>
</comment>
<dbReference type="PROSITE" id="PS51471">
    <property type="entry name" value="FE2OG_OXY"/>
    <property type="match status" value="1"/>
</dbReference>
<evidence type="ECO:0000256" key="2">
    <source>
        <dbReference type="ARBA" id="ARBA00001961"/>
    </source>
</evidence>
<evidence type="ECO:0000313" key="18">
    <source>
        <dbReference type="Proteomes" id="UP000515154"/>
    </source>
</evidence>
<dbReference type="InterPro" id="IPR006620">
    <property type="entry name" value="Pro_4_hyd_alph"/>
</dbReference>
<dbReference type="InterPro" id="IPR050757">
    <property type="entry name" value="Collagen_mod_GT25"/>
</dbReference>
<dbReference type="GO" id="GO:0005789">
    <property type="term" value="C:endoplasmic reticulum membrane"/>
    <property type="evidence" value="ECO:0007669"/>
    <property type="project" value="UniProtKB-SubCell"/>
</dbReference>
<evidence type="ECO:0000256" key="13">
    <source>
        <dbReference type="ARBA" id="ARBA00023136"/>
    </source>
</evidence>
<keyword evidence="11" id="KW-0560">Oxidoreductase</keyword>
<dbReference type="InterPro" id="IPR001006">
    <property type="entry name" value="Procol_lys_dOase"/>
</dbReference>
<evidence type="ECO:0000256" key="4">
    <source>
        <dbReference type="ARBA" id="ARBA00004427"/>
    </source>
</evidence>
<comment type="cofactor">
    <cofactor evidence="2">
        <name>L-ascorbate</name>
        <dbReference type="ChEBI" id="CHEBI:38290"/>
    </cofactor>
</comment>
<keyword evidence="9" id="KW-0847">Vitamin C</keyword>
<keyword evidence="10" id="KW-0223">Dioxygenase</keyword>
<feature type="domain" description="Fe2OG dioxygenase" evidence="17">
    <location>
        <begin position="628"/>
        <end position="721"/>
    </location>
</feature>
<feature type="chain" id="PRO_5028444775" description="procollagen-lysine 5-dioxygenase" evidence="16">
    <location>
        <begin position="20"/>
        <end position="721"/>
    </location>
</feature>
<protein>
    <recommendedName>
        <fullName evidence="5">procollagen-lysine 5-dioxygenase</fullName>
        <ecNumber evidence="5">1.14.11.4</ecNumber>
    </recommendedName>
</protein>
<dbReference type="GO" id="GO:0005506">
    <property type="term" value="F:iron ion binding"/>
    <property type="evidence" value="ECO:0007669"/>
    <property type="project" value="InterPro"/>
</dbReference>
<keyword evidence="6" id="KW-0479">Metal-binding</keyword>
<evidence type="ECO:0000256" key="1">
    <source>
        <dbReference type="ARBA" id="ARBA00001954"/>
    </source>
</evidence>
<keyword evidence="13" id="KW-0472">Membrane</keyword>
<keyword evidence="8" id="KW-0256">Endoplasmic reticulum</keyword>
<dbReference type="SUPFAM" id="SSF53448">
    <property type="entry name" value="Nucleotide-diphospho-sugar transferases"/>
    <property type="match status" value="1"/>
</dbReference>
<evidence type="ECO:0000256" key="8">
    <source>
        <dbReference type="ARBA" id="ARBA00022824"/>
    </source>
</evidence>
<dbReference type="Pfam" id="PF03171">
    <property type="entry name" value="2OG-FeII_Oxy"/>
    <property type="match status" value="1"/>
</dbReference>
<dbReference type="InterPro" id="IPR005123">
    <property type="entry name" value="Oxoglu/Fe-dep_dioxygenase_dom"/>
</dbReference>
<dbReference type="PANTHER" id="PTHR10730">
    <property type="entry name" value="PROCOLLAGEN-LYSINE,2-OXOGLUTARATE 5-DIOXYGENASE/GLYCOSYLTRANSFERASE 25 FAMILY MEMBER"/>
    <property type="match status" value="1"/>
</dbReference>
<keyword evidence="14" id="KW-0325">Glycoprotein</keyword>
<keyword evidence="7 16" id="KW-0732">Signal</keyword>
<evidence type="ECO:0000256" key="14">
    <source>
        <dbReference type="ARBA" id="ARBA00023180"/>
    </source>
</evidence>
<feature type="signal peptide" evidence="16">
    <location>
        <begin position="1"/>
        <end position="19"/>
    </location>
</feature>
<dbReference type="SMART" id="SM00702">
    <property type="entry name" value="P4Hc"/>
    <property type="match status" value="1"/>
</dbReference>
<gene>
    <name evidence="19" type="primary">LOC115209243</name>
</gene>
<evidence type="ECO:0000256" key="7">
    <source>
        <dbReference type="ARBA" id="ARBA00022729"/>
    </source>
</evidence>
<dbReference type="Pfam" id="PF25342">
    <property type="entry name" value="GT_PLOD"/>
    <property type="match status" value="1"/>
</dbReference>
<dbReference type="GO" id="GO:0005791">
    <property type="term" value="C:rough endoplasmic reticulum"/>
    <property type="evidence" value="ECO:0007669"/>
    <property type="project" value="UniProtKB-SubCell"/>
</dbReference>
<dbReference type="GO" id="GO:0008475">
    <property type="term" value="F:procollagen-lysine 5-dioxygenase activity"/>
    <property type="evidence" value="ECO:0007669"/>
    <property type="project" value="UniProtKB-EC"/>
</dbReference>
<evidence type="ECO:0000256" key="16">
    <source>
        <dbReference type="SAM" id="SignalP"/>
    </source>
</evidence>
<dbReference type="InterPro" id="IPR057589">
    <property type="entry name" value="GT_PLOD"/>
</dbReference>
<evidence type="ECO:0000256" key="12">
    <source>
        <dbReference type="ARBA" id="ARBA00023004"/>
    </source>
</evidence>
<dbReference type="RefSeq" id="XP_029633389.1">
    <property type="nucleotide sequence ID" value="XM_029777529.2"/>
</dbReference>
<evidence type="ECO:0000256" key="11">
    <source>
        <dbReference type="ARBA" id="ARBA00023002"/>
    </source>
</evidence>
<proteinExistence type="predicted"/>
<dbReference type="EC" id="1.14.11.4" evidence="5"/>
<comment type="cofactor">
    <cofactor evidence="1">
        <name>Fe(2+)</name>
        <dbReference type="ChEBI" id="CHEBI:29033"/>
    </cofactor>
</comment>
<evidence type="ECO:0000256" key="9">
    <source>
        <dbReference type="ARBA" id="ARBA00022896"/>
    </source>
</evidence>
<dbReference type="AlphaFoldDB" id="A0A6P7S565"/>
<evidence type="ECO:0000256" key="5">
    <source>
        <dbReference type="ARBA" id="ARBA00012264"/>
    </source>
</evidence>